<evidence type="ECO:0000313" key="4">
    <source>
        <dbReference type="Proteomes" id="UP000190166"/>
    </source>
</evidence>
<evidence type="ECO:0000256" key="1">
    <source>
        <dbReference type="SAM" id="SignalP"/>
    </source>
</evidence>
<gene>
    <name evidence="3" type="ORF">SAMN05660461_0656</name>
</gene>
<accession>A0A1T5N774</accession>
<proteinExistence type="predicted"/>
<dbReference type="Gene3D" id="2.170.130.10">
    <property type="entry name" value="TonB-dependent receptor, plug domain"/>
    <property type="match status" value="1"/>
</dbReference>
<keyword evidence="3" id="KW-0675">Receptor</keyword>
<name>A0A1T5N774_9BACT</name>
<feature type="signal peptide" evidence="1">
    <location>
        <begin position="1"/>
        <end position="17"/>
    </location>
</feature>
<sequence length="660" mass="73549">MKTGLFFIALLPFAAIAQSKQDTTIKSKRPLQEVVVSAGSFEASDRAKGASLTPIDAVTVAGSNADISQALRSLPGAQQIGEQSGLFVRGGTGDETRQFIDGTLLKTPNYPAVPGVPQYARINPFLFKGILFSSGGYSALYGSAMSSALIMESTDLPEKTSASFSVFPANLGAGFQHLAQNNKSSYGVNLNYSNQSLYNSVVPQVPDYFAGPAYADGNFNFRIRTGKTGMLKLYSNWSYSDVGMRKPDIDSAALNAGYQVRGWNSYNNLSFRSYLNNNWKMDLGAVYSYNREATANSLTDAKGNTAVSSLPYKTGNRTIRTDFAQARVVFTRFFSKGQALRFGGEHFYTRDKGMSNDSALALTDHLSAAFAEGDIYLAPNLAAKAGVRMEYASVLRKLVVAPRLSIAYRLPDASQFNLAYGIFYQEPANDFLYRYRDLNFSSATHYVLNYTKKANNRFFRAELYYKKYHHLVKTTPTLSNNGNGYAQGLELFWRDKKSVKDLDYWITYTYLDTKRNYLDYPYALRPSFTAPHTTTVAVKKFFREISTNVNVSWALAAGRPYYHINTHGITDQGTTKAYNIANLHIAYLCSFFKNRKWKDFSGFAMGVNNLFGTKQVFGYQYSANGQLREPVTLPATRGYFIGVFMSFGIDRTDDFLNNNL</sequence>
<keyword evidence="4" id="KW-1185">Reference proteome</keyword>
<evidence type="ECO:0000313" key="3">
    <source>
        <dbReference type="EMBL" id="SKC96305.1"/>
    </source>
</evidence>
<dbReference type="Proteomes" id="UP000190166">
    <property type="component" value="Unassembled WGS sequence"/>
</dbReference>
<feature type="chain" id="PRO_5012640142" evidence="1">
    <location>
        <begin position="18"/>
        <end position="660"/>
    </location>
</feature>
<dbReference type="STRING" id="393003.SAMN05660461_0656"/>
<dbReference type="Pfam" id="PF07715">
    <property type="entry name" value="Plug"/>
    <property type="match status" value="1"/>
</dbReference>
<dbReference type="AlphaFoldDB" id="A0A1T5N774"/>
<dbReference type="SUPFAM" id="SSF56935">
    <property type="entry name" value="Porins"/>
    <property type="match status" value="1"/>
</dbReference>
<reference evidence="3 4" key="1">
    <citation type="submission" date="2017-02" db="EMBL/GenBank/DDBJ databases">
        <authorList>
            <person name="Peterson S.W."/>
        </authorList>
    </citation>
    <scope>NUCLEOTIDE SEQUENCE [LARGE SCALE GENOMIC DNA]</scope>
    <source>
        <strain evidence="3 4">DSM 18108</strain>
    </source>
</reference>
<protein>
    <submittedName>
        <fullName evidence="3">TonB-dependent Receptor Plug Domain</fullName>
    </submittedName>
</protein>
<dbReference type="InterPro" id="IPR012910">
    <property type="entry name" value="Plug_dom"/>
</dbReference>
<dbReference type="EMBL" id="FUZZ01000001">
    <property type="protein sequence ID" value="SKC96305.1"/>
    <property type="molecule type" value="Genomic_DNA"/>
</dbReference>
<organism evidence="3 4">
    <name type="scientific">Chitinophaga ginsengisegetis</name>
    <dbReference type="NCBI Taxonomy" id="393003"/>
    <lineage>
        <taxon>Bacteria</taxon>
        <taxon>Pseudomonadati</taxon>
        <taxon>Bacteroidota</taxon>
        <taxon>Chitinophagia</taxon>
        <taxon>Chitinophagales</taxon>
        <taxon>Chitinophagaceae</taxon>
        <taxon>Chitinophaga</taxon>
    </lineage>
</organism>
<dbReference type="InterPro" id="IPR037066">
    <property type="entry name" value="Plug_dom_sf"/>
</dbReference>
<evidence type="ECO:0000259" key="2">
    <source>
        <dbReference type="Pfam" id="PF07715"/>
    </source>
</evidence>
<feature type="domain" description="TonB-dependent receptor plug" evidence="2">
    <location>
        <begin position="64"/>
        <end position="144"/>
    </location>
</feature>
<dbReference type="RefSeq" id="WP_079467977.1">
    <property type="nucleotide sequence ID" value="NZ_FUZZ01000001.1"/>
</dbReference>
<keyword evidence="1" id="KW-0732">Signal</keyword>